<keyword evidence="2" id="KW-1185">Reference proteome</keyword>
<organism evidence="1 2">
    <name type="scientific">Prevotella nigrescens CC14M</name>
    <dbReference type="NCBI Taxonomy" id="1073366"/>
    <lineage>
        <taxon>Bacteria</taxon>
        <taxon>Pseudomonadati</taxon>
        <taxon>Bacteroidota</taxon>
        <taxon>Bacteroidia</taxon>
        <taxon>Bacteroidales</taxon>
        <taxon>Prevotellaceae</taxon>
        <taxon>Prevotella</taxon>
    </lineage>
</organism>
<dbReference type="EMBL" id="AZJH01000022">
    <property type="protein sequence ID" value="ETD28464.1"/>
    <property type="molecule type" value="Genomic_DNA"/>
</dbReference>
<name>V8CM79_9BACT</name>
<dbReference type="PATRIC" id="fig|1073366.3.peg.1568"/>
<evidence type="ECO:0000313" key="1">
    <source>
        <dbReference type="EMBL" id="ETD28464.1"/>
    </source>
</evidence>
<dbReference type="AlphaFoldDB" id="V8CM79"/>
<proteinExistence type="predicted"/>
<accession>V8CM79</accession>
<comment type="caution">
    <text evidence="1">The sequence shown here is derived from an EMBL/GenBank/DDBJ whole genome shotgun (WGS) entry which is preliminary data.</text>
</comment>
<evidence type="ECO:0000313" key="2">
    <source>
        <dbReference type="Proteomes" id="UP000018727"/>
    </source>
</evidence>
<dbReference type="RefSeq" id="WP_023925797.1">
    <property type="nucleotide sequence ID" value="NZ_KI669451.1"/>
</dbReference>
<gene>
    <name evidence="1" type="ORF">HMPREF1173_01513</name>
</gene>
<dbReference type="Proteomes" id="UP000018727">
    <property type="component" value="Unassembled WGS sequence"/>
</dbReference>
<dbReference type="HOGENOM" id="CLU_043660_1_0_10"/>
<sequence length="481" mass="56270">MALTYSRFFKVKHRDFLQKGVYNAFLDQDSLLHIDPLLLKGSEIPEFKNAYTEFFDYFRLFIPLVEASKADNLQDRFFKQMVKRFTFKEIPNTGLGFSKGNTRGKGISGTISIQLAHSAYTIINAGLKDPEIFGLMQLIEDNMAADRISDMTIAILQRHFLEYTQRIAQEMGLTTYSYTFEHRVTFQVPFYRGKPIHFIPESFLANLPVAHDFEEIDNVCNYNNQLKRKIAELIGVNWAEYKVYKKKDWKSLIIDNKDCYEAAISFYKGLNAIPYDFTADNKNQYRFVLLQELLDEIPFPKPIEYENEEEEVYKLTLAMCHQFKHLVEHNRISELFYRNNRTPDETDWQLLLYTVADTYKIAGNLDLSITREDNPGVGEIDFHITKGSRSNSVIEIKRSTNENLIHGYRTQLPAYMKAERAQSGIFIVIMEKNNIDEIKRKIGEVQKDMKEKGEYIPEIVYINGMRQYSASNRKYINPEMK</sequence>
<reference evidence="1 2" key="1">
    <citation type="submission" date="2013-10" db="EMBL/GenBank/DDBJ databases">
        <title>The Genome Sequence of Prevotella nigrescens CC14M.</title>
        <authorList>
            <consortium name="The Broad Institute Genomics Platform"/>
            <person name="Earl A."/>
            <person name="Allen-Vercoe E."/>
            <person name="Daigneault M."/>
            <person name="Young S.K."/>
            <person name="Zeng Q."/>
            <person name="Gargeya S."/>
            <person name="Fitzgerald M."/>
            <person name="Abouelleil A."/>
            <person name="Alvarado L."/>
            <person name="Chapman S.B."/>
            <person name="Gainer-Dewar J."/>
            <person name="Goldberg J."/>
            <person name="Griggs A."/>
            <person name="Gujja S."/>
            <person name="Hansen M."/>
            <person name="Howarth C."/>
            <person name="Imamovic A."/>
            <person name="Ireland A."/>
            <person name="Larimer J."/>
            <person name="McCowan C."/>
            <person name="Murphy C."/>
            <person name="Pearson M."/>
            <person name="Poon T.W."/>
            <person name="Priest M."/>
            <person name="Roberts A."/>
            <person name="Saif S."/>
            <person name="Shea T."/>
            <person name="Sykes S."/>
            <person name="Wortman J."/>
            <person name="Nusbaum C."/>
            <person name="Birren B."/>
        </authorList>
    </citation>
    <scope>NUCLEOTIDE SEQUENCE [LARGE SCALE GENOMIC DNA]</scope>
    <source>
        <strain evidence="1 2">CC14M</strain>
    </source>
</reference>
<protein>
    <submittedName>
        <fullName evidence="1">Uncharacterized protein</fullName>
    </submittedName>
</protein>